<protein>
    <submittedName>
        <fullName evidence="1">Uncharacterized protein</fullName>
    </submittedName>
</protein>
<sequence>MGSAVQRTGLYALLSRAKGNNEHFVDL</sequence>
<dbReference type="AlphaFoldDB" id="A0A0D6JB45"/>
<proteinExistence type="predicted"/>
<reference evidence="2" key="1">
    <citation type="submission" date="2015-02" db="EMBL/GenBank/DDBJ databases">
        <authorList>
            <person name="Chooi Y.-H."/>
        </authorList>
    </citation>
    <scope>NUCLEOTIDE SEQUENCE [LARGE SCALE GENOMIC DNA]</scope>
    <source>
        <strain evidence="2">strain Y</strain>
    </source>
</reference>
<accession>A0A0D6JB45</accession>
<evidence type="ECO:0000313" key="2">
    <source>
        <dbReference type="Proteomes" id="UP000033187"/>
    </source>
</evidence>
<name>A0A0D6JB45_9HYPH</name>
<organism evidence="1 2">
    <name type="scientific">Candidatus Filomicrobium marinum</name>
    <dbReference type="NCBI Taxonomy" id="1608628"/>
    <lineage>
        <taxon>Bacteria</taxon>
        <taxon>Pseudomonadati</taxon>
        <taxon>Pseudomonadota</taxon>
        <taxon>Alphaproteobacteria</taxon>
        <taxon>Hyphomicrobiales</taxon>
        <taxon>Hyphomicrobiaceae</taxon>
        <taxon>Filomicrobium</taxon>
    </lineage>
</organism>
<dbReference type="Proteomes" id="UP000033187">
    <property type="component" value="Chromosome 1"/>
</dbReference>
<dbReference type="KEGG" id="fil:BN1229_v1_0240"/>
<evidence type="ECO:0000313" key="1">
    <source>
        <dbReference type="EMBL" id="CPR15181.1"/>
    </source>
</evidence>
<keyword evidence="2" id="KW-1185">Reference proteome</keyword>
<dbReference type="KEGG" id="fiy:BN1229_v1_0244"/>
<gene>
    <name evidence="1" type="ORF">YBN1229_v1_0244</name>
</gene>
<dbReference type="EMBL" id="LN829119">
    <property type="protein sequence ID" value="CPR15181.1"/>
    <property type="molecule type" value="Genomic_DNA"/>
</dbReference>